<keyword evidence="2" id="KW-0472">Membrane</keyword>
<sequence>MNTLAFRRAGTSSRLVEQLRQSGASLPGPNLSRSGVALIAGATVVAVALAGFLIIGASEPDPTQTAAVPPRVTLPQTASAAPPVARDEKSAAAVEPRQPAKSALSAAPPISGETPKAHFSPSPPVAANLPDSAAGPDERSGGPVANAGLAAAPDTADTASIAPDGLRGSLDVQVAETEAEIAMLEASTGMVDANAVGAIEPPLPELSPAKAAKYANLRDGPADEANVIVVVPANAAIEAETSCNWCTVVYNGQRGYMFKSLIRRSVKEEAAAGQGLF</sequence>
<accession>A0A7X0FAB8</accession>
<evidence type="ECO:0000313" key="4">
    <source>
        <dbReference type="Proteomes" id="UP000536262"/>
    </source>
</evidence>
<dbReference type="AlphaFoldDB" id="A0A7X0FAB8"/>
<dbReference type="Gene3D" id="2.30.30.40">
    <property type="entry name" value="SH3 Domains"/>
    <property type="match status" value="1"/>
</dbReference>
<dbReference type="InterPro" id="IPR010466">
    <property type="entry name" value="DUF1058"/>
</dbReference>
<keyword evidence="4" id="KW-1185">Reference proteome</keyword>
<dbReference type="RefSeq" id="WP_184117376.1">
    <property type="nucleotide sequence ID" value="NZ_BAABEG010000001.1"/>
</dbReference>
<evidence type="ECO:0000256" key="1">
    <source>
        <dbReference type="SAM" id="MobiDB-lite"/>
    </source>
</evidence>
<name>A0A7X0FAB8_9HYPH</name>
<dbReference type="EMBL" id="JACHOU010000011">
    <property type="protein sequence ID" value="MBB6356058.1"/>
    <property type="molecule type" value="Genomic_DNA"/>
</dbReference>
<dbReference type="Proteomes" id="UP000536262">
    <property type="component" value="Unassembled WGS sequence"/>
</dbReference>
<gene>
    <name evidence="3" type="ORF">GGR00_003863</name>
</gene>
<keyword evidence="2" id="KW-0812">Transmembrane</keyword>
<comment type="caution">
    <text evidence="3">The sequence shown here is derived from an EMBL/GenBank/DDBJ whole genome shotgun (WGS) entry which is preliminary data.</text>
</comment>
<proteinExistence type="predicted"/>
<feature type="region of interest" description="Disordered" evidence="1">
    <location>
        <begin position="74"/>
        <end position="164"/>
    </location>
</feature>
<evidence type="ECO:0000256" key="2">
    <source>
        <dbReference type="SAM" id="Phobius"/>
    </source>
</evidence>
<evidence type="ECO:0000313" key="3">
    <source>
        <dbReference type="EMBL" id="MBB6356058.1"/>
    </source>
</evidence>
<dbReference type="Pfam" id="PF06347">
    <property type="entry name" value="SH3_4"/>
    <property type="match status" value="1"/>
</dbReference>
<organism evidence="3 4">
    <name type="scientific">Aminobacter aganoensis</name>
    <dbReference type="NCBI Taxonomy" id="83264"/>
    <lineage>
        <taxon>Bacteria</taxon>
        <taxon>Pseudomonadati</taxon>
        <taxon>Pseudomonadota</taxon>
        <taxon>Alphaproteobacteria</taxon>
        <taxon>Hyphomicrobiales</taxon>
        <taxon>Phyllobacteriaceae</taxon>
        <taxon>Aminobacter</taxon>
    </lineage>
</organism>
<reference evidence="3 4" key="1">
    <citation type="submission" date="2020-08" db="EMBL/GenBank/DDBJ databases">
        <title>Genomic Encyclopedia of Type Strains, Phase IV (KMG-IV): sequencing the most valuable type-strain genomes for metagenomic binning, comparative biology and taxonomic classification.</title>
        <authorList>
            <person name="Goeker M."/>
        </authorList>
    </citation>
    <scope>NUCLEOTIDE SEQUENCE [LARGE SCALE GENOMIC DNA]</scope>
    <source>
        <strain evidence="3 4">DSM 7051</strain>
    </source>
</reference>
<feature type="transmembrane region" description="Helical" evidence="2">
    <location>
        <begin position="35"/>
        <end position="55"/>
    </location>
</feature>
<protein>
    <recommendedName>
        <fullName evidence="5">SH3 domain-containing protein</fullName>
    </recommendedName>
</protein>
<evidence type="ECO:0008006" key="5">
    <source>
        <dbReference type="Google" id="ProtNLM"/>
    </source>
</evidence>
<keyword evidence="2" id="KW-1133">Transmembrane helix</keyword>